<sequence length="110" mass="11933">MEYVPVTYKGLNPDQKDTADILVKLFSEWNLKPKSVLGSPSKAREAIVQMAGNEVTLEQLRRLRRSSPSGFTPAVSIPAPGTSVPPSNVQPTVSGSKFKVCLSLLPCIHK</sequence>
<accession>A0ABU6RR70</accession>
<proteinExistence type="predicted"/>
<evidence type="ECO:0000256" key="1">
    <source>
        <dbReference type="SAM" id="MobiDB-lite"/>
    </source>
</evidence>
<comment type="caution">
    <text evidence="2">The sequence shown here is derived from an EMBL/GenBank/DDBJ whole genome shotgun (WGS) entry which is preliminary data.</text>
</comment>
<name>A0ABU6RR70_9FABA</name>
<keyword evidence="3" id="KW-1185">Reference proteome</keyword>
<gene>
    <name evidence="2" type="ORF">PIB30_078450</name>
</gene>
<dbReference type="EMBL" id="JASCZI010031292">
    <property type="protein sequence ID" value="MED6126440.1"/>
    <property type="molecule type" value="Genomic_DNA"/>
</dbReference>
<feature type="region of interest" description="Disordered" evidence="1">
    <location>
        <begin position="67"/>
        <end position="92"/>
    </location>
</feature>
<evidence type="ECO:0000313" key="2">
    <source>
        <dbReference type="EMBL" id="MED6126440.1"/>
    </source>
</evidence>
<evidence type="ECO:0000313" key="3">
    <source>
        <dbReference type="Proteomes" id="UP001341840"/>
    </source>
</evidence>
<dbReference type="Proteomes" id="UP001341840">
    <property type="component" value="Unassembled WGS sequence"/>
</dbReference>
<protein>
    <submittedName>
        <fullName evidence="2">Uncharacterized protein</fullName>
    </submittedName>
</protein>
<reference evidence="2 3" key="1">
    <citation type="journal article" date="2023" name="Plants (Basel)">
        <title>Bridging the Gap: Combining Genomics and Transcriptomics Approaches to Understand Stylosanthes scabra, an Orphan Legume from the Brazilian Caatinga.</title>
        <authorList>
            <person name="Ferreira-Neto J.R.C."/>
            <person name="da Silva M.D."/>
            <person name="Binneck E."/>
            <person name="de Melo N.F."/>
            <person name="da Silva R.H."/>
            <person name="de Melo A.L.T.M."/>
            <person name="Pandolfi V."/>
            <person name="Bustamante F.O."/>
            <person name="Brasileiro-Vidal A.C."/>
            <person name="Benko-Iseppon A.M."/>
        </authorList>
    </citation>
    <scope>NUCLEOTIDE SEQUENCE [LARGE SCALE GENOMIC DNA]</scope>
    <source>
        <tissue evidence="2">Leaves</tissue>
    </source>
</reference>
<organism evidence="2 3">
    <name type="scientific">Stylosanthes scabra</name>
    <dbReference type="NCBI Taxonomy" id="79078"/>
    <lineage>
        <taxon>Eukaryota</taxon>
        <taxon>Viridiplantae</taxon>
        <taxon>Streptophyta</taxon>
        <taxon>Embryophyta</taxon>
        <taxon>Tracheophyta</taxon>
        <taxon>Spermatophyta</taxon>
        <taxon>Magnoliopsida</taxon>
        <taxon>eudicotyledons</taxon>
        <taxon>Gunneridae</taxon>
        <taxon>Pentapetalae</taxon>
        <taxon>rosids</taxon>
        <taxon>fabids</taxon>
        <taxon>Fabales</taxon>
        <taxon>Fabaceae</taxon>
        <taxon>Papilionoideae</taxon>
        <taxon>50 kb inversion clade</taxon>
        <taxon>dalbergioids sensu lato</taxon>
        <taxon>Dalbergieae</taxon>
        <taxon>Pterocarpus clade</taxon>
        <taxon>Stylosanthes</taxon>
    </lineage>
</organism>